<protein>
    <submittedName>
        <fullName evidence="1">Uncharacterized protein</fullName>
    </submittedName>
</protein>
<dbReference type="EMBL" id="CP029803">
    <property type="protein sequence ID" value="AWT59493.1"/>
    <property type="molecule type" value="Genomic_DNA"/>
</dbReference>
<sequence>MSDLWKKSRGYYPGDWVRPRSNGGSWRPLVDWTEVFPGHRSVDRKGQFNLYDAPVDVRLAIEEAEGSEPLEFDGQVDDLGNSVKVWKSKGGYHLLYYEDGRVAYASSEDAFHWRRPSLGIVEKNGSTENNLVTEVGGDALKCVFEDPTAPPNERFKGMGCEGALLNSATWEVANEGEDIDDELIEQWWADQEYLGPSFKGPRLVLKGRVIGWTSPDRIHWRRCDQILANFPMDGGLSISYDESSGFFYGYCRLQGVPQEQFDLMGKGKWESEIFHRAIGLTQTRDFLNWSAPKLVLFPDGQDPPDTSFYGGDYFSHPGLDDLHCMLVQVYHHITDHMDSQIAFSRDGVIWQRPERRAIIPAGVAGSNGPSMVYSWGSGIVELPDGLWGSLFGAHNKLHNEPRLDGANSCSLRWARWKPFRFCGIESKAEGRFTIATIKRTADELRLNYHCKPGGWIEVEILRQIPSRVHPDVDPVPGFTFTDSDRLTGDSIDSVVTWGDRSDLSEVGEMLAVRLKMFQAKIFAYQI</sequence>
<dbReference type="SUPFAM" id="SSF75005">
    <property type="entry name" value="Arabinanase/levansucrase/invertase"/>
    <property type="match status" value="1"/>
</dbReference>
<dbReference type="KEGG" id="mtar:DF168_00683"/>
<proteinExistence type="predicted"/>
<name>A0A2Z4ABT0_9BACT</name>
<evidence type="ECO:0000313" key="1">
    <source>
        <dbReference type="EMBL" id="AWT59493.1"/>
    </source>
</evidence>
<reference evidence="1 2" key="1">
    <citation type="submission" date="2018-06" db="EMBL/GenBank/DDBJ databases">
        <title>Draft Genome Sequence of a Novel Marine Bacterium Related to the Verrucomicrobia.</title>
        <authorList>
            <person name="Vosseberg J."/>
            <person name="Martijn J."/>
            <person name="Ettema T.J.G."/>
        </authorList>
    </citation>
    <scope>NUCLEOTIDE SEQUENCE [LARGE SCALE GENOMIC DNA]</scope>
    <source>
        <strain evidence="1">TARA_B100001123</strain>
    </source>
</reference>
<evidence type="ECO:0000313" key="2">
    <source>
        <dbReference type="Proteomes" id="UP000247465"/>
    </source>
</evidence>
<organism evidence="1 2">
    <name type="scientific">Candidatus Moanibacter tarae</name>
    <dbReference type="NCBI Taxonomy" id="2200854"/>
    <lineage>
        <taxon>Bacteria</taxon>
        <taxon>Pseudomonadati</taxon>
        <taxon>Verrucomicrobiota</taxon>
        <taxon>Opitutia</taxon>
        <taxon>Puniceicoccales</taxon>
        <taxon>Puniceicoccales incertae sedis</taxon>
        <taxon>Candidatus Moanibacter</taxon>
    </lineage>
</organism>
<dbReference type="InterPro" id="IPR023296">
    <property type="entry name" value="Glyco_hydro_beta-prop_sf"/>
</dbReference>
<dbReference type="Proteomes" id="UP000247465">
    <property type="component" value="Chromosome"/>
</dbReference>
<accession>A0A2Z4ABT0</accession>
<gene>
    <name evidence="1" type="ORF">DF168_00683</name>
</gene>
<dbReference type="AlphaFoldDB" id="A0A2Z4ABT0"/>